<feature type="compositionally biased region" description="Polar residues" evidence="7">
    <location>
        <begin position="104"/>
        <end position="117"/>
    </location>
</feature>
<dbReference type="Pfam" id="PF08281">
    <property type="entry name" value="Sigma70_r4_2"/>
    <property type="match status" value="1"/>
</dbReference>
<evidence type="ECO:0000256" key="4">
    <source>
        <dbReference type="ARBA" id="ARBA00023125"/>
    </source>
</evidence>
<dbReference type="InterPro" id="IPR007627">
    <property type="entry name" value="RNA_pol_sigma70_r2"/>
</dbReference>
<keyword evidence="3 6" id="KW-0731">Sigma factor</keyword>
<dbReference type="PANTHER" id="PTHR43133">
    <property type="entry name" value="RNA POLYMERASE ECF-TYPE SIGMA FACTO"/>
    <property type="match status" value="1"/>
</dbReference>
<dbReference type="PROSITE" id="PS01063">
    <property type="entry name" value="SIGMA70_ECF"/>
    <property type="match status" value="1"/>
</dbReference>
<feature type="compositionally biased region" description="Basic and acidic residues" evidence="7">
    <location>
        <begin position="94"/>
        <end position="103"/>
    </location>
</feature>
<proteinExistence type="inferred from homology"/>
<dbReference type="SUPFAM" id="SSF88946">
    <property type="entry name" value="Sigma2 domain of RNA polymerase sigma factors"/>
    <property type="match status" value="1"/>
</dbReference>
<evidence type="ECO:0000256" key="7">
    <source>
        <dbReference type="SAM" id="MobiDB-lite"/>
    </source>
</evidence>
<dbReference type="NCBIfam" id="TIGR02937">
    <property type="entry name" value="sigma70-ECF"/>
    <property type="match status" value="1"/>
</dbReference>
<dbReference type="InterPro" id="IPR014284">
    <property type="entry name" value="RNA_pol_sigma-70_dom"/>
</dbReference>
<comment type="similarity">
    <text evidence="1 6">Belongs to the sigma-70 factor family. ECF subfamily.</text>
</comment>
<dbReference type="InterPro" id="IPR036388">
    <property type="entry name" value="WH-like_DNA-bd_sf"/>
</dbReference>
<dbReference type="Proteomes" id="UP000031518">
    <property type="component" value="Unassembled WGS sequence"/>
</dbReference>
<reference evidence="10 11" key="2">
    <citation type="submission" date="2015-01" db="EMBL/GenBank/DDBJ databases">
        <title>Complete genome sequence of Pyrinomonas methylaliphatogenes type strain K22T.</title>
        <authorList>
            <person name="Lee K.C.Y."/>
            <person name="Power J.F."/>
            <person name="Dunfield P.F."/>
            <person name="Morgan X.C."/>
            <person name="Huttenhower C."/>
            <person name="Stott M.B."/>
        </authorList>
    </citation>
    <scope>NUCLEOTIDE SEQUENCE [LARGE SCALE GENOMIC DNA]</scope>
    <source>
        <strain evidence="10 11">K22</strain>
    </source>
</reference>
<dbReference type="AlphaFoldDB" id="A0A0B6WX48"/>
<protein>
    <recommendedName>
        <fullName evidence="6">RNA polymerase sigma factor</fullName>
    </recommendedName>
</protein>
<sequence length="191" mass="22193">MKPRSQDQSDAELVRAIAQGDERALAAFYDRYASILFGLLLRILNDRSEAEDVLQEVFLQVWQEAERFDGARGRPFTWLVTIARSRAIDRVRARNSRDRKEMQASRSSWSETDEITQQLSRTEEREIVRRALAEIPEEQRDVLLLAYFEGLSQSEIATRTGAPLGTIKTRMRAGLRRLREILREKITEGRR</sequence>
<dbReference type="STRING" id="454194.PYK22_01320"/>
<feature type="region of interest" description="Disordered" evidence="7">
    <location>
        <begin position="94"/>
        <end position="117"/>
    </location>
</feature>
<dbReference type="InterPro" id="IPR013324">
    <property type="entry name" value="RNA_pol_sigma_r3/r4-like"/>
</dbReference>
<dbReference type="SUPFAM" id="SSF88659">
    <property type="entry name" value="Sigma3 and sigma4 domains of RNA polymerase sigma factors"/>
    <property type="match status" value="1"/>
</dbReference>
<accession>A0A0B6WX48</accession>
<dbReference type="Gene3D" id="1.10.1740.10">
    <property type="match status" value="1"/>
</dbReference>
<dbReference type="GO" id="GO:0003677">
    <property type="term" value="F:DNA binding"/>
    <property type="evidence" value="ECO:0007669"/>
    <property type="project" value="UniProtKB-KW"/>
</dbReference>
<reference evidence="10 11" key="1">
    <citation type="submission" date="2013-12" db="EMBL/GenBank/DDBJ databases">
        <authorList>
            <person name="Stott M."/>
        </authorList>
    </citation>
    <scope>NUCLEOTIDE SEQUENCE [LARGE SCALE GENOMIC DNA]</scope>
    <source>
        <strain evidence="10 11">K22</strain>
    </source>
</reference>
<dbReference type="Pfam" id="PF04542">
    <property type="entry name" value="Sigma70_r2"/>
    <property type="match status" value="1"/>
</dbReference>
<evidence type="ECO:0000256" key="1">
    <source>
        <dbReference type="ARBA" id="ARBA00010641"/>
    </source>
</evidence>
<dbReference type="GO" id="GO:0006352">
    <property type="term" value="P:DNA-templated transcription initiation"/>
    <property type="evidence" value="ECO:0007669"/>
    <property type="project" value="InterPro"/>
</dbReference>
<keyword evidence="11" id="KW-1185">Reference proteome</keyword>
<dbReference type="GO" id="GO:0016987">
    <property type="term" value="F:sigma factor activity"/>
    <property type="evidence" value="ECO:0007669"/>
    <property type="project" value="UniProtKB-KW"/>
</dbReference>
<evidence type="ECO:0000256" key="2">
    <source>
        <dbReference type="ARBA" id="ARBA00023015"/>
    </source>
</evidence>
<evidence type="ECO:0000259" key="9">
    <source>
        <dbReference type="Pfam" id="PF08281"/>
    </source>
</evidence>
<dbReference type="PANTHER" id="PTHR43133:SF62">
    <property type="entry name" value="RNA POLYMERASE SIGMA FACTOR SIGZ"/>
    <property type="match status" value="1"/>
</dbReference>
<evidence type="ECO:0000256" key="5">
    <source>
        <dbReference type="ARBA" id="ARBA00023163"/>
    </source>
</evidence>
<dbReference type="InterPro" id="IPR039425">
    <property type="entry name" value="RNA_pol_sigma-70-like"/>
</dbReference>
<organism evidence="10 11">
    <name type="scientific">Pyrinomonas methylaliphatogenes</name>
    <dbReference type="NCBI Taxonomy" id="454194"/>
    <lineage>
        <taxon>Bacteria</taxon>
        <taxon>Pseudomonadati</taxon>
        <taxon>Acidobacteriota</taxon>
        <taxon>Blastocatellia</taxon>
        <taxon>Blastocatellales</taxon>
        <taxon>Pyrinomonadaceae</taxon>
        <taxon>Pyrinomonas</taxon>
    </lineage>
</organism>
<name>A0A0B6WX48_9BACT</name>
<dbReference type="Gene3D" id="1.10.10.10">
    <property type="entry name" value="Winged helix-like DNA-binding domain superfamily/Winged helix DNA-binding domain"/>
    <property type="match status" value="1"/>
</dbReference>
<dbReference type="CDD" id="cd06171">
    <property type="entry name" value="Sigma70_r4"/>
    <property type="match status" value="1"/>
</dbReference>
<feature type="domain" description="RNA polymerase sigma factor 70 region 4 type 2" evidence="9">
    <location>
        <begin position="126"/>
        <end position="178"/>
    </location>
</feature>
<dbReference type="EMBL" id="CBXV010000004">
    <property type="protein sequence ID" value="CDM65322.1"/>
    <property type="molecule type" value="Genomic_DNA"/>
</dbReference>
<dbReference type="RefSeq" id="WP_211197631.1">
    <property type="nucleotide sequence ID" value="NZ_CBXV010000004.1"/>
</dbReference>
<evidence type="ECO:0000259" key="8">
    <source>
        <dbReference type="Pfam" id="PF04542"/>
    </source>
</evidence>
<evidence type="ECO:0000256" key="3">
    <source>
        <dbReference type="ARBA" id="ARBA00023082"/>
    </source>
</evidence>
<keyword evidence="2 6" id="KW-0805">Transcription regulation</keyword>
<evidence type="ECO:0000256" key="6">
    <source>
        <dbReference type="RuleBase" id="RU000716"/>
    </source>
</evidence>
<evidence type="ECO:0000313" key="11">
    <source>
        <dbReference type="Proteomes" id="UP000031518"/>
    </source>
</evidence>
<keyword evidence="4 6" id="KW-0238">DNA-binding</keyword>
<evidence type="ECO:0000313" key="10">
    <source>
        <dbReference type="EMBL" id="CDM65322.1"/>
    </source>
</evidence>
<keyword evidence="5 6" id="KW-0804">Transcription</keyword>
<feature type="domain" description="RNA polymerase sigma-70 region 2" evidence="8">
    <location>
        <begin position="28"/>
        <end position="95"/>
    </location>
</feature>
<dbReference type="InterPro" id="IPR013325">
    <property type="entry name" value="RNA_pol_sigma_r2"/>
</dbReference>
<gene>
    <name evidence="10" type="ORF">PYK22_01320</name>
</gene>
<dbReference type="InterPro" id="IPR000838">
    <property type="entry name" value="RNA_pol_sigma70_ECF_CS"/>
</dbReference>
<dbReference type="InterPro" id="IPR013249">
    <property type="entry name" value="RNA_pol_sigma70_r4_t2"/>
</dbReference>